<evidence type="ECO:0000256" key="7">
    <source>
        <dbReference type="ARBA" id="ARBA00023015"/>
    </source>
</evidence>
<dbReference type="InterPro" id="IPR050922">
    <property type="entry name" value="LytR/CpsA/Psr_CW_biosynth"/>
</dbReference>
<dbReference type="PANTHER" id="PTHR33392:SF8">
    <property type="entry name" value="REGULATORY PROTEIN MSRR"/>
    <property type="match status" value="1"/>
</dbReference>
<dbReference type="RefSeq" id="WP_095123096.1">
    <property type="nucleotide sequence ID" value="NZ_LT906454.1"/>
</dbReference>
<evidence type="ECO:0000256" key="1">
    <source>
        <dbReference type="ARBA" id="ARBA00004401"/>
    </source>
</evidence>
<evidence type="ECO:0000256" key="13">
    <source>
        <dbReference type="SAM" id="Phobius"/>
    </source>
</evidence>
<evidence type="ECO:0000256" key="3">
    <source>
        <dbReference type="ARBA" id="ARBA00022475"/>
    </source>
</evidence>
<keyword evidence="9" id="KW-0804">Transcription</keyword>
<feature type="compositionally biased region" description="Polar residues" evidence="12">
    <location>
        <begin position="95"/>
        <end position="104"/>
    </location>
</feature>
<proteinExistence type="inferred from homology"/>
<evidence type="ECO:0000313" key="16">
    <source>
        <dbReference type="Proteomes" id="UP000215144"/>
    </source>
</evidence>
<dbReference type="InterPro" id="IPR004474">
    <property type="entry name" value="LytR_CpsA_psr"/>
</dbReference>
<comment type="subcellular location">
    <subcellularLocation>
        <location evidence="1">Cell membrane</location>
        <topology evidence="1">Single-pass type II membrane protein</topology>
    </subcellularLocation>
</comment>
<organism evidence="15 16">
    <name type="scientific">Streptococcus acidominimus</name>
    <dbReference type="NCBI Taxonomy" id="1326"/>
    <lineage>
        <taxon>Bacteria</taxon>
        <taxon>Bacillati</taxon>
        <taxon>Bacillota</taxon>
        <taxon>Bacilli</taxon>
        <taxon>Lactobacillales</taxon>
        <taxon>Streptococcaceae</taxon>
        <taxon>Streptococcus</taxon>
    </lineage>
</organism>
<accession>A0A239XA78</accession>
<dbReference type="Pfam" id="PF03816">
    <property type="entry name" value="LytR_cpsA_psr"/>
    <property type="match status" value="1"/>
</dbReference>
<evidence type="ECO:0000256" key="8">
    <source>
        <dbReference type="ARBA" id="ARBA00023136"/>
    </source>
</evidence>
<feature type="compositionally biased region" description="Basic and acidic residues" evidence="12">
    <location>
        <begin position="114"/>
        <end position="132"/>
    </location>
</feature>
<feature type="transmembrane region" description="Helical" evidence="13">
    <location>
        <begin position="156"/>
        <end position="176"/>
    </location>
</feature>
<evidence type="ECO:0000313" key="15">
    <source>
        <dbReference type="EMBL" id="SNV42924.1"/>
    </source>
</evidence>
<comment type="function">
    <text evidence="10">Involved in SarA attenuation. Affects resistance to oxacillin and teicoplanin, as well as the synthesis of virulence factors.</text>
</comment>
<evidence type="ECO:0000256" key="12">
    <source>
        <dbReference type="SAM" id="MobiDB-lite"/>
    </source>
</evidence>
<reference evidence="15 16" key="1">
    <citation type="submission" date="2017-06" db="EMBL/GenBank/DDBJ databases">
        <authorList>
            <consortium name="Pathogen Informatics"/>
        </authorList>
    </citation>
    <scope>NUCLEOTIDE SEQUENCE [LARGE SCALE GENOMIC DNA]</scope>
    <source>
        <strain evidence="15 16">NCTC11291</strain>
    </source>
</reference>
<keyword evidence="6 13" id="KW-1133">Transmembrane helix</keyword>
<sequence>MAKNNAQNLSHHEQLRYDYLLKNVHYLNEREKAEFQYLHAKKTAGSSILNVRQTTTPYYDDYDYGYVETDASSEQIGYPHHDDATFAEEEWGSSYEPSQPQFTDQGLPIFPGKIRQEAPERTRHQSRQERRQEKRRRQAAQSKTAREPKKSRWATFFKLLVVLLLVMTGGILIMFFKGMTTASDPNRNFQPAIEEPFDGQKAPDGTNILILGSDRRITQGDAEARTDTIMVVNVGNKDKDIKMVSFMRDTLVNIPGVSETDYLADQKLNTAFNVGEQNNNQGAELMRETLKANFDINISYYMMVDFETFAEAIDSLFPSGVAIDASFATIDGESVDSVEVPDDLRMDDQGNVPLQTIKVGKQRMDGRTLLNYARFRKDDDGDFGRTKRQQQVMSEILKQVKNPTKLFTGSEALGKIYALTSTNVSYPYLLQTGLSSLTSGDFKIDQNTIPEQGDWIDEYDIYGGQGLAIDFEKYQAELVKLGFR</sequence>
<evidence type="ECO:0000256" key="6">
    <source>
        <dbReference type="ARBA" id="ARBA00022989"/>
    </source>
</evidence>
<feature type="region of interest" description="Disordered" evidence="12">
    <location>
        <begin position="90"/>
        <end position="109"/>
    </location>
</feature>
<dbReference type="GO" id="GO:0005886">
    <property type="term" value="C:plasma membrane"/>
    <property type="evidence" value="ECO:0007669"/>
    <property type="project" value="UniProtKB-SubCell"/>
</dbReference>
<dbReference type="OrthoDB" id="9782542at2"/>
<dbReference type="NCBIfam" id="TIGR00350">
    <property type="entry name" value="lytR_cpsA_psr"/>
    <property type="match status" value="1"/>
</dbReference>
<evidence type="ECO:0000256" key="9">
    <source>
        <dbReference type="ARBA" id="ARBA00023163"/>
    </source>
</evidence>
<name>A0A239XA78_STRAI</name>
<feature type="region of interest" description="Disordered" evidence="12">
    <location>
        <begin position="114"/>
        <end position="147"/>
    </location>
</feature>
<comment type="similarity">
    <text evidence="2">Belongs to the LytR/CpsA/Psr (LCP) family.</text>
</comment>
<keyword evidence="7" id="KW-0805">Transcription regulation</keyword>
<evidence type="ECO:0000259" key="14">
    <source>
        <dbReference type="Pfam" id="PF03816"/>
    </source>
</evidence>
<dbReference type="PANTHER" id="PTHR33392">
    <property type="entry name" value="POLYISOPRENYL-TEICHOIC ACID--PEPTIDOGLYCAN TEICHOIC ACID TRANSFERASE TAGU"/>
    <property type="match status" value="1"/>
</dbReference>
<keyword evidence="5" id="KW-0735">Signal-anchor</keyword>
<evidence type="ECO:0000256" key="10">
    <source>
        <dbReference type="ARBA" id="ARBA00037178"/>
    </source>
</evidence>
<keyword evidence="3" id="KW-1003">Cell membrane</keyword>
<evidence type="ECO:0000256" key="4">
    <source>
        <dbReference type="ARBA" id="ARBA00022692"/>
    </source>
</evidence>
<dbReference type="KEGG" id="saco:SAME_01610"/>
<dbReference type="EMBL" id="LT906454">
    <property type="protein sequence ID" value="SNV42924.1"/>
    <property type="molecule type" value="Genomic_DNA"/>
</dbReference>
<protein>
    <recommendedName>
        <fullName evidence="11">Regulatory protein MsrR</fullName>
    </recommendedName>
</protein>
<gene>
    <name evidence="15" type="primary">msrR</name>
    <name evidence="15" type="ORF">SAMEA4504048_01610</name>
</gene>
<dbReference type="Gene3D" id="3.40.630.190">
    <property type="entry name" value="LCP protein"/>
    <property type="match status" value="1"/>
</dbReference>
<dbReference type="Proteomes" id="UP000215144">
    <property type="component" value="Chromosome 1"/>
</dbReference>
<keyword evidence="4 13" id="KW-0812">Transmembrane</keyword>
<dbReference type="AlphaFoldDB" id="A0A239XA78"/>
<keyword evidence="8 13" id="KW-0472">Membrane</keyword>
<feature type="domain" description="Cell envelope-related transcriptional attenuator" evidence="14">
    <location>
        <begin position="225"/>
        <end position="401"/>
    </location>
</feature>
<evidence type="ECO:0000256" key="11">
    <source>
        <dbReference type="ARBA" id="ARBA00040752"/>
    </source>
</evidence>
<evidence type="ECO:0000256" key="5">
    <source>
        <dbReference type="ARBA" id="ARBA00022968"/>
    </source>
</evidence>
<evidence type="ECO:0000256" key="2">
    <source>
        <dbReference type="ARBA" id="ARBA00006068"/>
    </source>
</evidence>